<dbReference type="Proteomes" id="UP000094526">
    <property type="component" value="Unassembled WGS sequence"/>
</dbReference>
<evidence type="ECO:0000313" key="3">
    <source>
        <dbReference type="Proteomes" id="UP000094526"/>
    </source>
</evidence>
<name>A0A1C1D134_9EURO</name>
<gene>
    <name evidence="2" type="ORF">CLCR_01000</name>
</gene>
<proteinExistence type="predicted"/>
<feature type="compositionally biased region" description="Basic and acidic residues" evidence="1">
    <location>
        <begin position="1"/>
        <end position="11"/>
    </location>
</feature>
<dbReference type="AlphaFoldDB" id="A0A1C1D134"/>
<accession>A0A1C1D134</accession>
<keyword evidence="3" id="KW-1185">Reference proteome</keyword>
<protein>
    <submittedName>
        <fullName evidence="2">Uncharacterized protein</fullName>
    </submittedName>
</protein>
<reference evidence="3" key="1">
    <citation type="submission" date="2015-07" db="EMBL/GenBank/DDBJ databases">
        <authorList>
            <person name="Teixeira M.M."/>
            <person name="Souza R.C."/>
            <person name="Almeida L.G."/>
            <person name="Vicente V.A."/>
            <person name="de Hoog S."/>
            <person name="Bocca A.L."/>
            <person name="de Almeida S.R."/>
            <person name="Vasconcelos A.T."/>
            <person name="Felipe M.S."/>
        </authorList>
    </citation>
    <scope>NUCLEOTIDE SEQUENCE [LARGE SCALE GENOMIC DNA]</scope>
    <source>
        <strain evidence="3">KSF</strain>
    </source>
</reference>
<evidence type="ECO:0000313" key="2">
    <source>
        <dbReference type="EMBL" id="OCT54411.1"/>
    </source>
</evidence>
<organism evidence="2 3">
    <name type="scientific">Cladophialophora carrionii</name>
    <dbReference type="NCBI Taxonomy" id="86049"/>
    <lineage>
        <taxon>Eukaryota</taxon>
        <taxon>Fungi</taxon>
        <taxon>Dikarya</taxon>
        <taxon>Ascomycota</taxon>
        <taxon>Pezizomycotina</taxon>
        <taxon>Eurotiomycetes</taxon>
        <taxon>Chaetothyriomycetidae</taxon>
        <taxon>Chaetothyriales</taxon>
        <taxon>Herpotrichiellaceae</taxon>
        <taxon>Cladophialophora</taxon>
    </lineage>
</organism>
<feature type="region of interest" description="Disordered" evidence="1">
    <location>
        <begin position="1"/>
        <end position="86"/>
    </location>
</feature>
<dbReference type="VEuPathDB" id="FungiDB:CLCR_01000"/>
<sequence length="104" mass="10877">MALLSGEREGSAAHSCGKPAATQEDNTQGPLARSAKHEIAEATRAQKPAKINIDPNRGDSGKPASVIRAPDGDPPMAVARKDAENGGRRTRCELLSAIHDALNL</sequence>
<comment type="caution">
    <text evidence="2">The sequence shown here is derived from an EMBL/GenBank/DDBJ whole genome shotgun (WGS) entry which is preliminary data.</text>
</comment>
<dbReference type="EMBL" id="LGRB01000004">
    <property type="protein sequence ID" value="OCT54411.1"/>
    <property type="molecule type" value="Genomic_DNA"/>
</dbReference>
<evidence type="ECO:0000256" key="1">
    <source>
        <dbReference type="SAM" id="MobiDB-lite"/>
    </source>
</evidence>